<dbReference type="InterPro" id="IPR051678">
    <property type="entry name" value="AGP_Transferase"/>
</dbReference>
<dbReference type="OrthoDB" id="9797603at2"/>
<keyword evidence="3" id="KW-1185">Reference proteome</keyword>
<dbReference type="Gene3D" id="3.90.1200.10">
    <property type="match status" value="1"/>
</dbReference>
<comment type="caution">
    <text evidence="2">The sequence shown here is derived from an EMBL/GenBank/DDBJ whole genome shotgun (WGS) entry which is preliminary data.</text>
</comment>
<name>A0A553JYI4_9ACTN</name>
<dbReference type="InterPro" id="IPR002575">
    <property type="entry name" value="Aminoglycoside_PTrfase"/>
</dbReference>
<dbReference type="CDD" id="cd05155">
    <property type="entry name" value="APH_ChoK_like_1"/>
    <property type="match status" value="1"/>
</dbReference>
<keyword evidence="2" id="KW-0808">Transferase</keyword>
<dbReference type="GO" id="GO:0016740">
    <property type="term" value="F:transferase activity"/>
    <property type="evidence" value="ECO:0007669"/>
    <property type="project" value="UniProtKB-KW"/>
</dbReference>
<sequence>MRGLLAEQHPDLAERDLAIVANGWDNVIVRVGTDLVARLPRRELAAALVAHEQRWLPALATHLPIPVPVPLRVGVPGLGYPWAWSICDWFQGEVAADVPLADPAREADRLGAFVHALHRPAPVEAPRNPFRGQPVTGLVPRIRANLARLHLERTALDALVDELAKTSPWRGPAKWLHGDLHSANLLVDGGEIVAVLDFGDLTSGDPAVDLAVAWMLFQPEERRRFRSAAGGGTPVDEPTWDRARLWGLHFALIYVRHSYGNERFARMGERLLRAVTAGDTGGD</sequence>
<protein>
    <submittedName>
        <fullName evidence="2">Aminoglycoside phosphotransferase family protein</fullName>
    </submittedName>
</protein>
<dbReference type="AlphaFoldDB" id="A0A553JYI4"/>
<dbReference type="Proteomes" id="UP000317638">
    <property type="component" value="Unassembled WGS sequence"/>
</dbReference>
<dbReference type="PANTHER" id="PTHR21310">
    <property type="entry name" value="AMINOGLYCOSIDE PHOSPHOTRANSFERASE-RELATED-RELATED"/>
    <property type="match status" value="1"/>
</dbReference>
<evidence type="ECO:0000313" key="3">
    <source>
        <dbReference type="Proteomes" id="UP000317638"/>
    </source>
</evidence>
<dbReference type="PANTHER" id="PTHR21310:SF42">
    <property type="entry name" value="BIFUNCTIONAL AAC_APH"/>
    <property type="match status" value="1"/>
</dbReference>
<gene>
    <name evidence="2" type="ORF">FOJ82_12200</name>
</gene>
<accession>A0A553JYI4</accession>
<organism evidence="2 3">
    <name type="scientific">Tessaracoccus rhinocerotis</name>
    <dbReference type="NCBI Taxonomy" id="1689449"/>
    <lineage>
        <taxon>Bacteria</taxon>
        <taxon>Bacillati</taxon>
        <taxon>Actinomycetota</taxon>
        <taxon>Actinomycetes</taxon>
        <taxon>Propionibacteriales</taxon>
        <taxon>Propionibacteriaceae</taxon>
        <taxon>Tessaracoccus</taxon>
    </lineage>
</organism>
<feature type="domain" description="Aminoglycoside phosphotransferase" evidence="1">
    <location>
        <begin position="19"/>
        <end position="246"/>
    </location>
</feature>
<evidence type="ECO:0000259" key="1">
    <source>
        <dbReference type="Pfam" id="PF01636"/>
    </source>
</evidence>
<proteinExistence type="predicted"/>
<dbReference type="EMBL" id="VKKG01000005">
    <property type="protein sequence ID" value="TRY17516.1"/>
    <property type="molecule type" value="Genomic_DNA"/>
</dbReference>
<dbReference type="SUPFAM" id="SSF56112">
    <property type="entry name" value="Protein kinase-like (PK-like)"/>
    <property type="match status" value="1"/>
</dbReference>
<dbReference type="InterPro" id="IPR011009">
    <property type="entry name" value="Kinase-like_dom_sf"/>
</dbReference>
<evidence type="ECO:0000313" key="2">
    <source>
        <dbReference type="EMBL" id="TRY17516.1"/>
    </source>
</evidence>
<reference evidence="2 3" key="1">
    <citation type="submission" date="2019-07" db="EMBL/GenBank/DDBJ databases">
        <authorList>
            <person name="Zhou L.-Y."/>
        </authorList>
    </citation>
    <scope>NUCLEOTIDE SEQUENCE [LARGE SCALE GENOMIC DNA]</scope>
    <source>
        <strain evidence="2 3">YIM 101269</strain>
    </source>
</reference>
<dbReference type="Pfam" id="PF01636">
    <property type="entry name" value="APH"/>
    <property type="match status" value="1"/>
</dbReference>
<dbReference type="Gene3D" id="3.30.200.20">
    <property type="entry name" value="Phosphorylase Kinase, domain 1"/>
    <property type="match status" value="1"/>
</dbReference>